<sequence length="387" mass="44582">MGATGAGKRFVVIFEPLQSVHLHKDVGQVPYQLFKHYGYRSEIVCRKNETHYQYLDRDLKGLTLTFLKSSPLRYLLGEAKDIDVLMLFHITTKTIYAGILYKLLNPRGTLYVKYDLSDDEILYATWGHRNFFTQLKRNFLFSRLLRYLDLFSAESRGVYRKITKIPPQKKLHIPNGFDPDLPVRYGVVPKPFGAKENVILLVGRHGSREKNSELVLGALELIRDIGDWEVHFVGPMTEEFVATKEDFLERHPWYRGKVHFPGSISDKKVLFEYYNRAKIFCLPSRWESWGLVCVEALSFGNVLVMSQGIVSAPDLTDDGRVGFMVEGEDAASWAKMITSLMANQDLLAERSRTAARHFQENFEWKKVLEVLNDRIESLVHTRDADAP</sequence>
<gene>
    <name evidence="3" type="ORF">JFN93_14630</name>
</gene>
<evidence type="ECO:0000313" key="3">
    <source>
        <dbReference type="EMBL" id="MBJ6725950.1"/>
    </source>
</evidence>
<protein>
    <submittedName>
        <fullName evidence="3">Glycosyltransferase family 4 protein</fullName>
    </submittedName>
</protein>
<dbReference type="CDD" id="cd03801">
    <property type="entry name" value="GT4_PimA-like"/>
    <property type="match status" value="1"/>
</dbReference>
<reference evidence="3" key="1">
    <citation type="submission" date="2020-12" db="EMBL/GenBank/DDBJ databases">
        <title>Geomonas sp. Red875, isolated from river sediment.</title>
        <authorList>
            <person name="Xu Z."/>
            <person name="Zhang Z."/>
            <person name="Masuda Y."/>
            <person name="Itoh H."/>
            <person name="Senoo K."/>
        </authorList>
    </citation>
    <scope>NUCLEOTIDE SEQUENCE</scope>
    <source>
        <strain evidence="3">Red875</strain>
    </source>
</reference>
<name>A0A8J7LWL2_9BACT</name>
<feature type="domain" description="Glycosyl transferase family 1" evidence="2">
    <location>
        <begin position="193"/>
        <end position="354"/>
    </location>
</feature>
<dbReference type="RefSeq" id="WP_199384840.1">
    <property type="nucleotide sequence ID" value="NZ_JAEMHM010000011.1"/>
</dbReference>
<proteinExistence type="predicted"/>
<dbReference type="Proteomes" id="UP000636888">
    <property type="component" value="Unassembled WGS sequence"/>
</dbReference>
<comment type="caution">
    <text evidence="3">The sequence shown here is derived from an EMBL/GenBank/DDBJ whole genome shotgun (WGS) entry which is preliminary data.</text>
</comment>
<dbReference type="PANTHER" id="PTHR46401">
    <property type="entry name" value="GLYCOSYLTRANSFERASE WBBK-RELATED"/>
    <property type="match status" value="1"/>
</dbReference>
<dbReference type="SUPFAM" id="SSF53756">
    <property type="entry name" value="UDP-Glycosyltransferase/glycogen phosphorylase"/>
    <property type="match status" value="1"/>
</dbReference>
<dbReference type="Gene3D" id="3.40.50.2000">
    <property type="entry name" value="Glycogen Phosphorylase B"/>
    <property type="match status" value="2"/>
</dbReference>
<keyword evidence="1" id="KW-0808">Transferase</keyword>
<accession>A0A8J7LWL2</accession>
<dbReference type="AlphaFoldDB" id="A0A8J7LWL2"/>
<evidence type="ECO:0000256" key="1">
    <source>
        <dbReference type="ARBA" id="ARBA00022679"/>
    </source>
</evidence>
<organism evidence="3 4">
    <name type="scientific">Geomesophilobacter sediminis</name>
    <dbReference type="NCBI Taxonomy" id="2798584"/>
    <lineage>
        <taxon>Bacteria</taxon>
        <taxon>Pseudomonadati</taxon>
        <taxon>Thermodesulfobacteriota</taxon>
        <taxon>Desulfuromonadia</taxon>
        <taxon>Geobacterales</taxon>
        <taxon>Geobacteraceae</taxon>
        <taxon>Geomesophilobacter</taxon>
    </lineage>
</organism>
<evidence type="ECO:0000313" key="4">
    <source>
        <dbReference type="Proteomes" id="UP000636888"/>
    </source>
</evidence>
<dbReference type="PANTHER" id="PTHR46401:SF2">
    <property type="entry name" value="GLYCOSYLTRANSFERASE WBBK-RELATED"/>
    <property type="match status" value="1"/>
</dbReference>
<dbReference type="InterPro" id="IPR001296">
    <property type="entry name" value="Glyco_trans_1"/>
</dbReference>
<dbReference type="GO" id="GO:0009103">
    <property type="term" value="P:lipopolysaccharide biosynthetic process"/>
    <property type="evidence" value="ECO:0007669"/>
    <property type="project" value="TreeGrafter"/>
</dbReference>
<dbReference type="EMBL" id="JAEMHM010000011">
    <property type="protein sequence ID" value="MBJ6725950.1"/>
    <property type="molecule type" value="Genomic_DNA"/>
</dbReference>
<keyword evidence="4" id="KW-1185">Reference proteome</keyword>
<dbReference type="GO" id="GO:0016757">
    <property type="term" value="F:glycosyltransferase activity"/>
    <property type="evidence" value="ECO:0007669"/>
    <property type="project" value="InterPro"/>
</dbReference>
<evidence type="ECO:0000259" key="2">
    <source>
        <dbReference type="Pfam" id="PF00534"/>
    </source>
</evidence>
<dbReference type="Pfam" id="PF00534">
    <property type="entry name" value="Glycos_transf_1"/>
    <property type="match status" value="1"/>
</dbReference>